<sequence length="190" mass="21013">MTMISTRLQCVRSLARSFRPQIRSQLRTPMRFNTPQTRFIRPASTLVAYPDPNYIQAEKDDGLDVEVLPVDMMKLTITDSASEQLKRISDKEGNRCIALRVAIESGGCHGYQYKLDLVDSHLESAQEDDYRFSVTDDNDGPSVLVDAVSFQLLRGSTLDFSTELIGSSFRVLNNPQAQGAGCGCGVSVSL</sequence>
<evidence type="ECO:0000259" key="2">
    <source>
        <dbReference type="Pfam" id="PF01521"/>
    </source>
</evidence>
<dbReference type="AlphaFoldDB" id="A0A4T0FYN5"/>
<dbReference type="SUPFAM" id="SSF89360">
    <property type="entry name" value="HesB-like domain"/>
    <property type="match status" value="1"/>
</dbReference>
<evidence type="ECO:0000313" key="3">
    <source>
        <dbReference type="EMBL" id="TIA93425.1"/>
    </source>
</evidence>
<comment type="caution">
    <text evidence="3">The sequence shown here is derived from an EMBL/GenBank/DDBJ whole genome shotgun (WGS) entry which is preliminary data.</text>
</comment>
<dbReference type="EMBL" id="SPNW01000002">
    <property type="protein sequence ID" value="TIA93425.1"/>
    <property type="molecule type" value="Genomic_DNA"/>
</dbReference>
<dbReference type="OrthoDB" id="1938621at2759"/>
<comment type="similarity">
    <text evidence="1">Belongs to the HesB/IscA family.</text>
</comment>
<dbReference type="Gene3D" id="2.60.300.12">
    <property type="entry name" value="HesB-like domain"/>
    <property type="match status" value="1"/>
</dbReference>
<protein>
    <recommendedName>
        <fullName evidence="2">Core domain-containing protein</fullName>
    </recommendedName>
</protein>
<dbReference type="Pfam" id="PF01521">
    <property type="entry name" value="Fe-S_biosyn"/>
    <property type="match status" value="1"/>
</dbReference>
<evidence type="ECO:0000256" key="1">
    <source>
        <dbReference type="ARBA" id="ARBA00006718"/>
    </source>
</evidence>
<proteinExistence type="inferred from homology"/>
<dbReference type="InterPro" id="IPR016092">
    <property type="entry name" value="ATAP"/>
</dbReference>
<dbReference type="NCBIfam" id="TIGR00049">
    <property type="entry name" value="iron-sulfur cluster assembly accessory protein"/>
    <property type="match status" value="1"/>
</dbReference>
<gene>
    <name evidence="3" type="ORF">E3P99_00154</name>
</gene>
<dbReference type="Proteomes" id="UP000310189">
    <property type="component" value="Unassembled WGS sequence"/>
</dbReference>
<accession>A0A4T0FYN5</accession>
<dbReference type="PANTHER" id="PTHR43011">
    <property type="entry name" value="IRON-SULFUR CLUSTER ASSEMBLY 2 HOMOLOG, MITOCHONDRIAL"/>
    <property type="match status" value="1"/>
</dbReference>
<feature type="domain" description="Core" evidence="2">
    <location>
        <begin position="73"/>
        <end position="180"/>
    </location>
</feature>
<keyword evidence="4" id="KW-1185">Reference proteome</keyword>
<dbReference type="GO" id="GO:0051537">
    <property type="term" value="F:2 iron, 2 sulfur cluster binding"/>
    <property type="evidence" value="ECO:0007669"/>
    <property type="project" value="TreeGrafter"/>
</dbReference>
<evidence type="ECO:0000313" key="4">
    <source>
        <dbReference type="Proteomes" id="UP000310189"/>
    </source>
</evidence>
<organism evidence="3 4">
    <name type="scientific">Wallemia hederae</name>
    <dbReference type="NCBI Taxonomy" id="1540922"/>
    <lineage>
        <taxon>Eukaryota</taxon>
        <taxon>Fungi</taxon>
        <taxon>Dikarya</taxon>
        <taxon>Basidiomycota</taxon>
        <taxon>Wallemiomycotina</taxon>
        <taxon>Wallemiomycetes</taxon>
        <taxon>Wallemiales</taxon>
        <taxon>Wallemiaceae</taxon>
        <taxon>Wallemia</taxon>
    </lineage>
</organism>
<dbReference type="InterPro" id="IPR035903">
    <property type="entry name" value="HesB-like_dom_sf"/>
</dbReference>
<dbReference type="GO" id="GO:0005506">
    <property type="term" value="F:iron ion binding"/>
    <property type="evidence" value="ECO:0007669"/>
    <property type="project" value="TreeGrafter"/>
</dbReference>
<dbReference type="PANTHER" id="PTHR43011:SF1">
    <property type="entry name" value="IRON-SULFUR CLUSTER ASSEMBLY 2 HOMOLOG, MITOCHONDRIAL"/>
    <property type="match status" value="1"/>
</dbReference>
<dbReference type="InterPro" id="IPR000361">
    <property type="entry name" value="ATAP_core_dom"/>
</dbReference>
<dbReference type="GO" id="GO:0005739">
    <property type="term" value="C:mitochondrion"/>
    <property type="evidence" value="ECO:0007669"/>
    <property type="project" value="TreeGrafter"/>
</dbReference>
<dbReference type="GO" id="GO:0016226">
    <property type="term" value="P:iron-sulfur cluster assembly"/>
    <property type="evidence" value="ECO:0007669"/>
    <property type="project" value="InterPro"/>
</dbReference>
<dbReference type="GO" id="GO:0051539">
    <property type="term" value="F:4 iron, 4 sulfur cluster binding"/>
    <property type="evidence" value="ECO:0007669"/>
    <property type="project" value="TreeGrafter"/>
</dbReference>
<reference evidence="3 4" key="1">
    <citation type="submission" date="2019-03" db="EMBL/GenBank/DDBJ databases">
        <title>Sequencing 23 genomes of Wallemia ichthyophaga.</title>
        <authorList>
            <person name="Gostincar C."/>
        </authorList>
    </citation>
    <scope>NUCLEOTIDE SEQUENCE [LARGE SCALE GENOMIC DNA]</scope>
    <source>
        <strain evidence="3 4">EXF-5753</strain>
    </source>
</reference>
<name>A0A4T0FYN5_9BASI</name>